<dbReference type="OrthoDB" id="2269373at2759"/>
<proteinExistence type="predicted"/>
<dbReference type="EMBL" id="MDYN01000006">
    <property type="protein sequence ID" value="OQD87261.1"/>
    <property type="molecule type" value="Genomic_DNA"/>
</dbReference>
<accession>A0A1V6QDH3</accession>
<dbReference type="Proteomes" id="UP000191672">
    <property type="component" value="Unassembled WGS sequence"/>
</dbReference>
<comment type="caution">
    <text evidence="1">The sequence shown here is derived from an EMBL/GenBank/DDBJ whole genome shotgun (WGS) entry which is preliminary data.</text>
</comment>
<sequence length="155" mass="17935">MRKPPQDRPGATKMLFCKIRSEIGDCMGSLKAMEHLSEDGTMAERIIAEERAIDTLESRLEDAYLKDCDRSIPPHQLALYMARSSVCQMRLAARHSRRCTHLSSDDRDQLFSLGLQVLTYYNLTYANYDLQPYIWRVEMSFRFEAFILVVTEVSS</sequence>
<keyword evidence="2" id="KW-1185">Reference proteome</keyword>
<dbReference type="AlphaFoldDB" id="A0A1V6QDH3"/>
<evidence type="ECO:0008006" key="3">
    <source>
        <dbReference type="Google" id="ProtNLM"/>
    </source>
</evidence>
<reference evidence="2" key="1">
    <citation type="journal article" date="2017" name="Nat. Microbiol.">
        <title>Global analysis of biosynthetic gene clusters reveals vast potential of secondary metabolite production in Penicillium species.</title>
        <authorList>
            <person name="Nielsen J.C."/>
            <person name="Grijseels S."/>
            <person name="Prigent S."/>
            <person name="Ji B."/>
            <person name="Dainat J."/>
            <person name="Nielsen K.F."/>
            <person name="Frisvad J.C."/>
            <person name="Workman M."/>
            <person name="Nielsen J."/>
        </authorList>
    </citation>
    <scope>NUCLEOTIDE SEQUENCE [LARGE SCALE GENOMIC DNA]</scope>
    <source>
        <strain evidence="2">IBT 31811</strain>
    </source>
</reference>
<evidence type="ECO:0000313" key="1">
    <source>
        <dbReference type="EMBL" id="OQD87261.1"/>
    </source>
</evidence>
<evidence type="ECO:0000313" key="2">
    <source>
        <dbReference type="Proteomes" id="UP000191672"/>
    </source>
</evidence>
<dbReference type="STRING" id="416450.A0A1V6QDH3"/>
<protein>
    <recommendedName>
        <fullName evidence="3">Fungal N-terminal domain-containing protein</fullName>
    </recommendedName>
</protein>
<name>A0A1V6QDH3_9EURO</name>
<gene>
    <name evidence="1" type="ORF">PENANT_c006G07642</name>
</gene>
<organism evidence="1 2">
    <name type="scientific">Penicillium antarcticum</name>
    <dbReference type="NCBI Taxonomy" id="416450"/>
    <lineage>
        <taxon>Eukaryota</taxon>
        <taxon>Fungi</taxon>
        <taxon>Dikarya</taxon>
        <taxon>Ascomycota</taxon>
        <taxon>Pezizomycotina</taxon>
        <taxon>Eurotiomycetes</taxon>
        <taxon>Eurotiomycetidae</taxon>
        <taxon>Eurotiales</taxon>
        <taxon>Aspergillaceae</taxon>
        <taxon>Penicillium</taxon>
    </lineage>
</organism>